<proteinExistence type="predicted"/>
<reference evidence="1" key="2">
    <citation type="submission" date="2025-08" db="UniProtKB">
        <authorList>
            <consortium name="Ensembl"/>
        </authorList>
    </citation>
    <scope>IDENTIFICATION</scope>
</reference>
<dbReference type="AlphaFoldDB" id="A0A4X1VXF7"/>
<accession>A0A4X1VXF7</accession>
<reference evidence="1 2" key="1">
    <citation type="submission" date="2017-08" db="EMBL/GenBank/DDBJ databases">
        <title>USMARCv1.0.</title>
        <authorList>
            <person name="Hannum G.I."/>
            <person name="Koren S."/>
            <person name="Schroeder S.G."/>
            <person name="Chin S.C."/>
            <person name="Nonneman D.J."/>
            <person name="Becker S.A."/>
            <person name="Rosen B.D."/>
            <person name="Bickhart D.M."/>
            <person name="Putnam N.H."/>
            <person name="Green R.E."/>
            <person name="Tuggle C.K."/>
            <person name="Liu H."/>
            <person name="Rohrer G.A."/>
            <person name="Warr A."/>
            <person name="Hall R."/>
            <person name="Kim K."/>
            <person name="Hume D.A."/>
            <person name="Talbot R."/>
            <person name="Chow W."/>
            <person name="Howe K."/>
            <person name="Schwartz A.S."/>
            <person name="Watson M."/>
            <person name="Archibald A.L."/>
            <person name="Phillippy A.M."/>
            <person name="Smith T.P.L."/>
        </authorList>
    </citation>
    <scope>NUCLEOTIDE SEQUENCE [LARGE SCALE GENOMIC DNA]</scope>
</reference>
<sequence>MGIGFLVEAIRMAKDVLGPLRYVLDRRHAIHQIGPASLASRHCFLSRGFHGCASFLGPLPHLSSFALQPMDSLLPALHSHGTEVSQKMALRPGED</sequence>
<organism evidence="1 2">
    <name type="scientific">Sus scrofa</name>
    <name type="common">Pig</name>
    <dbReference type="NCBI Taxonomy" id="9823"/>
    <lineage>
        <taxon>Eukaryota</taxon>
        <taxon>Metazoa</taxon>
        <taxon>Chordata</taxon>
        <taxon>Craniata</taxon>
        <taxon>Vertebrata</taxon>
        <taxon>Euteleostomi</taxon>
        <taxon>Mammalia</taxon>
        <taxon>Eutheria</taxon>
        <taxon>Laurasiatheria</taxon>
        <taxon>Artiodactyla</taxon>
        <taxon>Suina</taxon>
        <taxon>Suidae</taxon>
        <taxon>Sus</taxon>
    </lineage>
</organism>
<protein>
    <submittedName>
        <fullName evidence="1">Uncharacterized protein</fullName>
    </submittedName>
</protein>
<dbReference type="Proteomes" id="UP000314985">
    <property type="component" value="Chromosome 6"/>
</dbReference>
<evidence type="ECO:0000313" key="2">
    <source>
        <dbReference type="Proteomes" id="UP000314985"/>
    </source>
</evidence>
<evidence type="ECO:0000313" key="1">
    <source>
        <dbReference type="Ensembl" id="ENSSSCP00070046736.1"/>
    </source>
</evidence>
<name>A0A4X1VXF7_PIG</name>
<dbReference type="Ensembl" id="ENSSSCT00070055082.1">
    <property type="protein sequence ID" value="ENSSSCP00070046736.1"/>
    <property type="gene ID" value="ENSSSCG00070027467.1"/>
</dbReference>